<dbReference type="Proteomes" id="UP000299102">
    <property type="component" value="Unassembled WGS sequence"/>
</dbReference>
<organism evidence="2 3">
    <name type="scientific">Eumeta variegata</name>
    <name type="common">Bagworm moth</name>
    <name type="synonym">Eumeta japonica</name>
    <dbReference type="NCBI Taxonomy" id="151549"/>
    <lineage>
        <taxon>Eukaryota</taxon>
        <taxon>Metazoa</taxon>
        <taxon>Ecdysozoa</taxon>
        <taxon>Arthropoda</taxon>
        <taxon>Hexapoda</taxon>
        <taxon>Insecta</taxon>
        <taxon>Pterygota</taxon>
        <taxon>Neoptera</taxon>
        <taxon>Endopterygota</taxon>
        <taxon>Lepidoptera</taxon>
        <taxon>Glossata</taxon>
        <taxon>Ditrysia</taxon>
        <taxon>Tineoidea</taxon>
        <taxon>Psychidae</taxon>
        <taxon>Oiketicinae</taxon>
        <taxon>Eumeta</taxon>
    </lineage>
</organism>
<evidence type="ECO:0000313" key="3">
    <source>
        <dbReference type="Proteomes" id="UP000299102"/>
    </source>
</evidence>
<proteinExistence type="predicted"/>
<gene>
    <name evidence="2" type="ORF">EVAR_83811_1</name>
</gene>
<comment type="caution">
    <text evidence="2">The sequence shown here is derived from an EMBL/GenBank/DDBJ whole genome shotgun (WGS) entry which is preliminary data.</text>
</comment>
<keyword evidence="1" id="KW-0472">Membrane</keyword>
<protein>
    <submittedName>
        <fullName evidence="2">Uncharacterized protein</fullName>
    </submittedName>
</protein>
<keyword evidence="1" id="KW-0812">Transmembrane</keyword>
<dbReference type="EMBL" id="BGZK01000553">
    <property type="protein sequence ID" value="GBP49862.1"/>
    <property type="molecule type" value="Genomic_DNA"/>
</dbReference>
<evidence type="ECO:0000256" key="1">
    <source>
        <dbReference type="SAM" id="Phobius"/>
    </source>
</evidence>
<feature type="transmembrane region" description="Helical" evidence="1">
    <location>
        <begin position="83"/>
        <end position="103"/>
    </location>
</feature>
<name>A0A4C1WH68_EUMVA</name>
<evidence type="ECO:0000313" key="2">
    <source>
        <dbReference type="EMBL" id="GBP49862.1"/>
    </source>
</evidence>
<accession>A0A4C1WH68</accession>
<reference evidence="2 3" key="1">
    <citation type="journal article" date="2019" name="Commun. Biol.">
        <title>The bagworm genome reveals a unique fibroin gene that provides high tensile strength.</title>
        <authorList>
            <person name="Kono N."/>
            <person name="Nakamura H."/>
            <person name="Ohtoshi R."/>
            <person name="Tomita M."/>
            <person name="Numata K."/>
            <person name="Arakawa K."/>
        </authorList>
    </citation>
    <scope>NUCLEOTIDE SEQUENCE [LARGE SCALE GENOMIC DNA]</scope>
</reference>
<keyword evidence="1" id="KW-1133">Transmembrane helix</keyword>
<dbReference type="AlphaFoldDB" id="A0A4C1WH68"/>
<sequence length="114" mass="12510">MDGDRSDRARTTRVSGFSATTLLNRRARSARAPVHGANRKRSTVKLHMPLSATSTRSFYTNVSTLKSDEVACARRPRFAPRGAGAATLSLISSYFIAAVITRYELISAVIYKKC</sequence>
<keyword evidence="3" id="KW-1185">Reference proteome</keyword>